<dbReference type="NCBIfam" id="TIGR01027">
    <property type="entry name" value="proB"/>
    <property type="match status" value="1"/>
</dbReference>
<dbReference type="InterPro" id="IPR011529">
    <property type="entry name" value="Glu_5kinase"/>
</dbReference>
<feature type="binding site" evidence="8">
    <location>
        <begin position="176"/>
        <end position="177"/>
    </location>
    <ligand>
        <name>ATP</name>
        <dbReference type="ChEBI" id="CHEBI:30616"/>
    </ligand>
</feature>
<dbReference type="Gene3D" id="3.40.1160.10">
    <property type="entry name" value="Acetylglutamate kinase-like"/>
    <property type="match status" value="1"/>
</dbReference>
<keyword evidence="5 8" id="KW-0547">Nucleotide-binding</keyword>
<dbReference type="InterPro" id="IPR019797">
    <property type="entry name" value="Glutamate_5-kinase_CS"/>
</dbReference>
<dbReference type="CDD" id="cd04242">
    <property type="entry name" value="AAK_G5K_ProB"/>
    <property type="match status" value="1"/>
</dbReference>
<dbReference type="InterPro" id="IPR041739">
    <property type="entry name" value="G5K_ProB"/>
</dbReference>
<evidence type="ECO:0000256" key="5">
    <source>
        <dbReference type="ARBA" id="ARBA00022741"/>
    </source>
</evidence>
<dbReference type="PANTHER" id="PTHR43654">
    <property type="entry name" value="GLUTAMATE 5-KINASE"/>
    <property type="match status" value="1"/>
</dbReference>
<evidence type="ECO:0000256" key="8">
    <source>
        <dbReference type="HAMAP-Rule" id="MF_00456"/>
    </source>
</evidence>
<comment type="function">
    <text evidence="8">Catalyzes the transfer of a phosphate group to glutamate to form L-glutamate 5-phosphate.</text>
</comment>
<comment type="pathway">
    <text evidence="8">Amino-acid biosynthesis; L-proline biosynthesis; L-glutamate 5-semialdehyde from L-glutamate: step 1/2.</text>
</comment>
<feature type="domain" description="Aspartate/glutamate/uridylate kinase" evidence="9">
    <location>
        <begin position="11"/>
        <end position="243"/>
    </location>
</feature>
<dbReference type="PANTHER" id="PTHR43654:SF1">
    <property type="entry name" value="ISOPENTENYL PHOSPHATE KINASE"/>
    <property type="match status" value="1"/>
</dbReference>
<evidence type="ECO:0000256" key="2">
    <source>
        <dbReference type="ARBA" id="ARBA00022605"/>
    </source>
</evidence>
<dbReference type="GO" id="GO:0004349">
    <property type="term" value="F:glutamate 5-kinase activity"/>
    <property type="evidence" value="ECO:0007669"/>
    <property type="project" value="UniProtKB-UniRule"/>
</dbReference>
<dbReference type="SUPFAM" id="SSF53633">
    <property type="entry name" value="Carbamate kinase-like"/>
    <property type="match status" value="1"/>
</dbReference>
<dbReference type="AlphaFoldDB" id="A0A7G9G4V5"/>
<evidence type="ECO:0000313" key="10">
    <source>
        <dbReference type="EMBL" id="QNM05837.1"/>
    </source>
</evidence>
<comment type="subcellular location">
    <subcellularLocation>
        <location evidence="8">Cytoplasm</location>
    </subcellularLocation>
</comment>
<comment type="caution">
    <text evidence="8">Lacks conserved residue(s) required for the propagation of feature annotation.</text>
</comment>
<dbReference type="FunFam" id="3.40.1160.10:FF:000018">
    <property type="entry name" value="Glutamate 5-kinase"/>
    <property type="match status" value="1"/>
</dbReference>
<dbReference type="HAMAP" id="MF_00456">
    <property type="entry name" value="ProB"/>
    <property type="match status" value="1"/>
</dbReference>
<dbReference type="EMBL" id="CP060634">
    <property type="protein sequence ID" value="QNM05837.1"/>
    <property type="molecule type" value="Genomic_DNA"/>
</dbReference>
<dbReference type="PRINTS" id="PR00474">
    <property type="entry name" value="GLU5KINASE"/>
</dbReference>
<protein>
    <recommendedName>
        <fullName evidence="8">Glutamate 5-kinase</fullName>
        <ecNumber evidence="8">2.7.2.11</ecNumber>
    </recommendedName>
    <alternativeName>
        <fullName evidence="8">Gamma-glutamyl kinase</fullName>
        <shortName evidence="8">GK</shortName>
    </alternativeName>
</protein>
<dbReference type="Pfam" id="PF00696">
    <property type="entry name" value="AA_kinase"/>
    <property type="match status" value="1"/>
</dbReference>
<keyword evidence="11" id="KW-1185">Reference proteome</keyword>
<accession>A0A7G9G4V5</accession>
<keyword evidence="6 8" id="KW-0418">Kinase</keyword>
<dbReference type="InterPro" id="IPR005715">
    <property type="entry name" value="Glu_5kinase/COase_Synthase"/>
</dbReference>
<dbReference type="GO" id="GO:0005829">
    <property type="term" value="C:cytosol"/>
    <property type="evidence" value="ECO:0007669"/>
    <property type="project" value="TreeGrafter"/>
</dbReference>
<evidence type="ECO:0000259" key="9">
    <source>
        <dbReference type="Pfam" id="PF00696"/>
    </source>
</evidence>
<keyword evidence="3 8" id="KW-0641">Proline biosynthesis</keyword>
<evidence type="ECO:0000256" key="4">
    <source>
        <dbReference type="ARBA" id="ARBA00022679"/>
    </source>
</evidence>
<organism evidence="10 11">
    <name type="scientific">Qiania dongpingensis</name>
    <dbReference type="NCBI Taxonomy" id="2763669"/>
    <lineage>
        <taxon>Bacteria</taxon>
        <taxon>Bacillati</taxon>
        <taxon>Bacillota</taxon>
        <taxon>Clostridia</taxon>
        <taxon>Lachnospirales</taxon>
        <taxon>Lachnospiraceae</taxon>
        <taxon>Qiania</taxon>
    </lineage>
</organism>
<keyword evidence="2 8" id="KW-0028">Amino-acid biosynthesis</keyword>
<name>A0A7G9G4V5_9FIRM</name>
<feature type="binding site" evidence="8">
    <location>
        <position position="16"/>
    </location>
    <ligand>
        <name>ATP</name>
        <dbReference type="ChEBI" id="CHEBI:30616"/>
    </ligand>
</feature>
<feature type="binding site" evidence="8">
    <location>
        <position position="57"/>
    </location>
    <ligand>
        <name>substrate</name>
    </ligand>
</feature>
<proteinExistence type="inferred from homology"/>
<evidence type="ECO:0000256" key="1">
    <source>
        <dbReference type="ARBA" id="ARBA00022490"/>
    </source>
</evidence>
<evidence type="ECO:0000313" key="11">
    <source>
        <dbReference type="Proteomes" id="UP000515823"/>
    </source>
</evidence>
<dbReference type="UniPathway" id="UPA00098">
    <property type="reaction ID" value="UER00359"/>
</dbReference>
<feature type="binding site" evidence="8">
    <location>
        <position position="144"/>
    </location>
    <ligand>
        <name>substrate</name>
    </ligand>
</feature>
<keyword evidence="7 8" id="KW-0067">ATP-binding</keyword>
<keyword evidence="4 8" id="KW-0808">Transferase</keyword>
<dbReference type="PROSITE" id="PS00902">
    <property type="entry name" value="GLUTAMATE_5_KINASE"/>
    <property type="match status" value="1"/>
</dbReference>
<dbReference type="KEGG" id="qdo:H9Q78_01295"/>
<dbReference type="InterPro" id="IPR001048">
    <property type="entry name" value="Asp/Glu/Uridylate_kinase"/>
</dbReference>
<dbReference type="InterPro" id="IPR001057">
    <property type="entry name" value="Glu/AcGlu_kinase"/>
</dbReference>
<evidence type="ECO:0000256" key="6">
    <source>
        <dbReference type="ARBA" id="ARBA00022777"/>
    </source>
</evidence>
<feature type="binding site" evidence="8">
    <location>
        <position position="156"/>
    </location>
    <ligand>
        <name>substrate</name>
    </ligand>
</feature>
<comment type="catalytic activity">
    <reaction evidence="8">
        <text>L-glutamate + ATP = L-glutamyl 5-phosphate + ADP</text>
        <dbReference type="Rhea" id="RHEA:14877"/>
        <dbReference type="ChEBI" id="CHEBI:29985"/>
        <dbReference type="ChEBI" id="CHEBI:30616"/>
        <dbReference type="ChEBI" id="CHEBI:58274"/>
        <dbReference type="ChEBI" id="CHEBI:456216"/>
        <dbReference type="EC" id="2.7.2.11"/>
    </reaction>
</comment>
<dbReference type="GO" id="GO:0055129">
    <property type="term" value="P:L-proline biosynthetic process"/>
    <property type="evidence" value="ECO:0007669"/>
    <property type="project" value="UniProtKB-UniRule"/>
</dbReference>
<dbReference type="RefSeq" id="WP_249303118.1">
    <property type="nucleotide sequence ID" value="NZ_CP060634.1"/>
</dbReference>
<dbReference type="PIRSF" id="PIRSF000729">
    <property type="entry name" value="GK"/>
    <property type="match status" value="1"/>
</dbReference>
<dbReference type="GO" id="GO:0005524">
    <property type="term" value="F:ATP binding"/>
    <property type="evidence" value="ECO:0007669"/>
    <property type="project" value="UniProtKB-KW"/>
</dbReference>
<dbReference type="Proteomes" id="UP000515823">
    <property type="component" value="Chromosome"/>
</dbReference>
<comment type="similarity">
    <text evidence="8">Belongs to the glutamate 5-kinase family.</text>
</comment>
<gene>
    <name evidence="8 10" type="primary">proB</name>
    <name evidence="10" type="ORF">H9Q78_01295</name>
</gene>
<evidence type="ECO:0000256" key="7">
    <source>
        <dbReference type="ARBA" id="ARBA00022840"/>
    </source>
</evidence>
<sequence>MDRKTRLSGKNRIVVKIGSSSLTHKYTGYLNLNKVEKLARVLCDLRNQGMEVVLVSSGAGAVGRKTMGYMERPDDLPVKQALAAVGQAKLMMTYQKIFSEYNQVVAQILMTKTTMLNDNSRRNARNTFDELFKMGVIPIVNENDTVATHEIEFGDNDRLSAIVAAVIHADLLILLSDIDGLYEDDPKRDPEAEFIREVEEITDDLQEMGKETTGSTVGTGGMSAKIVAARMATDAGIDMVITNGEDVENIYRVLDGEQVGTLFLAHKNKDFDLIEYLTAY</sequence>
<reference evidence="10 11" key="1">
    <citation type="submission" date="2020-08" db="EMBL/GenBank/DDBJ databases">
        <authorList>
            <person name="Liu C."/>
            <person name="Sun Q."/>
        </authorList>
    </citation>
    <scope>NUCLEOTIDE SEQUENCE [LARGE SCALE GENOMIC DNA]</scope>
    <source>
        <strain evidence="10 11">NSJ-38</strain>
    </source>
</reference>
<dbReference type="EC" id="2.7.2.11" evidence="8"/>
<dbReference type="InterPro" id="IPR036393">
    <property type="entry name" value="AceGlu_kinase-like_sf"/>
</dbReference>
<evidence type="ECO:0000256" key="3">
    <source>
        <dbReference type="ARBA" id="ARBA00022650"/>
    </source>
</evidence>
<keyword evidence="1 8" id="KW-0963">Cytoplasm</keyword>